<organism evidence="1 2">
    <name type="scientific">Rhodoferax ferrireducens</name>
    <dbReference type="NCBI Taxonomy" id="192843"/>
    <lineage>
        <taxon>Bacteria</taxon>
        <taxon>Pseudomonadati</taxon>
        <taxon>Pseudomonadota</taxon>
        <taxon>Betaproteobacteria</taxon>
        <taxon>Burkholderiales</taxon>
        <taxon>Comamonadaceae</taxon>
        <taxon>Rhodoferax</taxon>
    </lineage>
</organism>
<gene>
    <name evidence="1" type="ORF">BWK72_06040</name>
</gene>
<evidence type="ECO:0000313" key="2">
    <source>
        <dbReference type="Proteomes" id="UP000192505"/>
    </source>
</evidence>
<sequence length="101" mass="10692">MDPLLESELAQAAKRRGITKSQFIVEAVERALGRNNPGELYLKVMQDMASYTVAAPDGASAEALSPTKTAIQQSLRARHARGQADYAEYLKAKGTAAGGAA</sequence>
<comment type="caution">
    <text evidence="1">The sequence shown here is derived from an EMBL/GenBank/DDBJ whole genome shotgun (WGS) entry which is preliminary data.</text>
</comment>
<dbReference type="CDD" id="cd21631">
    <property type="entry name" value="RHH_CopG_NikR-like"/>
    <property type="match status" value="1"/>
</dbReference>
<evidence type="ECO:0000313" key="1">
    <source>
        <dbReference type="EMBL" id="OQW89468.1"/>
    </source>
</evidence>
<protein>
    <submittedName>
        <fullName evidence="1">Uncharacterized protein</fullName>
    </submittedName>
</protein>
<name>A0A1W9KXV3_9BURK</name>
<proteinExistence type="predicted"/>
<dbReference type="Proteomes" id="UP000192505">
    <property type="component" value="Unassembled WGS sequence"/>
</dbReference>
<dbReference type="AlphaFoldDB" id="A0A1W9KXV3"/>
<dbReference type="EMBL" id="MTEI01000002">
    <property type="protein sequence ID" value="OQW89468.1"/>
    <property type="molecule type" value="Genomic_DNA"/>
</dbReference>
<accession>A0A1W9KXV3</accession>
<reference evidence="1 2" key="1">
    <citation type="submission" date="2017-01" db="EMBL/GenBank/DDBJ databases">
        <title>Novel large sulfur bacteria in the metagenomes of groundwater-fed chemosynthetic microbial mats in the Lake Huron basin.</title>
        <authorList>
            <person name="Sharrar A.M."/>
            <person name="Flood B.E."/>
            <person name="Bailey J.V."/>
            <person name="Jones D.S."/>
            <person name="Biddanda B."/>
            <person name="Ruberg S.A."/>
            <person name="Marcus D.N."/>
            <person name="Dick G.J."/>
        </authorList>
    </citation>
    <scope>NUCLEOTIDE SEQUENCE [LARGE SCALE GENOMIC DNA]</scope>
    <source>
        <strain evidence="1">A7</strain>
    </source>
</reference>